<sequence length="313" mass="32056">MSTDRQDLALRLVRASDRTSLQDLATRLGVSQMTVRRDLDELERQGLVQRVRGGAVPLHPRLHAARGPGDDRSAHEGSPVERSSRERSPQDRAAAPAGQLLLRAPASGGSAQRPRTEHRGRAEPPAAGDARQRIGRAVAASLSPGSTVLLDAGPLAAAVAEHLPDRAPLTVAVLGLPAALALVDTPGITLLVLGGQARGGDRALDGPLALAALGVLDVDVLIASTLTGNPATGWSTTSLEGAELLRTAMDRAERTVVAAEAGALGVRSLARVAPLPAVSAVFTDAAVHDEATAARAGEVLRALAAASVPVTVV</sequence>
<dbReference type="PANTHER" id="PTHR30363">
    <property type="entry name" value="HTH-TYPE TRANSCRIPTIONAL REGULATOR SRLR-RELATED"/>
    <property type="match status" value="1"/>
</dbReference>
<dbReference type="Pfam" id="PF00455">
    <property type="entry name" value="DeoRC"/>
    <property type="match status" value="1"/>
</dbReference>
<feature type="domain" description="HTH deoR-type" evidence="4">
    <location>
        <begin position="2"/>
        <end position="57"/>
    </location>
</feature>
<organism evidence="5">
    <name type="scientific">uncultured Quadrisphaera sp</name>
    <dbReference type="NCBI Taxonomy" id="904978"/>
    <lineage>
        <taxon>Bacteria</taxon>
        <taxon>Bacillati</taxon>
        <taxon>Actinomycetota</taxon>
        <taxon>Actinomycetes</taxon>
        <taxon>Kineosporiales</taxon>
        <taxon>Kineosporiaceae</taxon>
        <taxon>Quadrisphaera</taxon>
        <taxon>environmental samples</taxon>
    </lineage>
</organism>
<dbReference type="AlphaFoldDB" id="A0A6J4PE68"/>
<evidence type="ECO:0000256" key="1">
    <source>
        <dbReference type="ARBA" id="ARBA00023015"/>
    </source>
</evidence>
<evidence type="ECO:0000256" key="2">
    <source>
        <dbReference type="ARBA" id="ARBA00023163"/>
    </source>
</evidence>
<dbReference type="SMART" id="SM00420">
    <property type="entry name" value="HTH_DEOR"/>
    <property type="match status" value="1"/>
</dbReference>
<dbReference type="SMART" id="SM01134">
    <property type="entry name" value="DeoRC"/>
    <property type="match status" value="1"/>
</dbReference>
<dbReference type="PROSITE" id="PS51000">
    <property type="entry name" value="HTH_DEOR_2"/>
    <property type="match status" value="1"/>
</dbReference>
<protein>
    <recommendedName>
        <fullName evidence="4">HTH deoR-type domain-containing protein</fullName>
    </recommendedName>
</protein>
<dbReference type="InterPro" id="IPR036388">
    <property type="entry name" value="WH-like_DNA-bd_sf"/>
</dbReference>
<dbReference type="PRINTS" id="PR00037">
    <property type="entry name" value="HTHLACR"/>
</dbReference>
<feature type="compositionally biased region" description="Basic and acidic residues" evidence="3">
    <location>
        <begin position="68"/>
        <end position="90"/>
    </location>
</feature>
<accession>A0A6J4PE68</accession>
<dbReference type="Pfam" id="PF08220">
    <property type="entry name" value="HTH_DeoR"/>
    <property type="match status" value="1"/>
</dbReference>
<dbReference type="InterPro" id="IPR050313">
    <property type="entry name" value="Carb_Metab_HTH_regulators"/>
</dbReference>
<feature type="region of interest" description="Disordered" evidence="3">
    <location>
        <begin position="51"/>
        <end position="132"/>
    </location>
</feature>
<dbReference type="InterPro" id="IPR001034">
    <property type="entry name" value="DeoR_HTH"/>
</dbReference>
<dbReference type="PANTHER" id="PTHR30363:SF44">
    <property type="entry name" value="AGA OPERON TRANSCRIPTIONAL REPRESSOR-RELATED"/>
    <property type="match status" value="1"/>
</dbReference>
<dbReference type="EMBL" id="CADCUY010000271">
    <property type="protein sequence ID" value="CAA9408436.1"/>
    <property type="molecule type" value="Genomic_DNA"/>
</dbReference>
<evidence type="ECO:0000259" key="4">
    <source>
        <dbReference type="PROSITE" id="PS51000"/>
    </source>
</evidence>
<dbReference type="GO" id="GO:0003700">
    <property type="term" value="F:DNA-binding transcription factor activity"/>
    <property type="evidence" value="ECO:0007669"/>
    <property type="project" value="InterPro"/>
</dbReference>
<evidence type="ECO:0000313" key="5">
    <source>
        <dbReference type="EMBL" id="CAA9408436.1"/>
    </source>
</evidence>
<dbReference type="Gene3D" id="1.10.10.10">
    <property type="entry name" value="Winged helix-like DNA-binding domain superfamily/Winged helix DNA-binding domain"/>
    <property type="match status" value="1"/>
</dbReference>
<dbReference type="SUPFAM" id="SSF46785">
    <property type="entry name" value="Winged helix' DNA-binding domain"/>
    <property type="match status" value="1"/>
</dbReference>
<dbReference type="InterPro" id="IPR036390">
    <property type="entry name" value="WH_DNA-bd_sf"/>
</dbReference>
<gene>
    <name evidence="5" type="ORF">AVDCRST_MAG35-1296</name>
</gene>
<keyword evidence="1" id="KW-0805">Transcription regulation</keyword>
<evidence type="ECO:0000256" key="3">
    <source>
        <dbReference type="SAM" id="MobiDB-lite"/>
    </source>
</evidence>
<name>A0A6J4PE68_9ACTN</name>
<keyword evidence="2" id="KW-0804">Transcription</keyword>
<dbReference type="SUPFAM" id="SSF100950">
    <property type="entry name" value="NagB/RpiA/CoA transferase-like"/>
    <property type="match status" value="1"/>
</dbReference>
<proteinExistence type="predicted"/>
<dbReference type="InterPro" id="IPR014036">
    <property type="entry name" value="DeoR-like_C"/>
</dbReference>
<dbReference type="InterPro" id="IPR037171">
    <property type="entry name" value="NagB/RpiA_transferase-like"/>
</dbReference>
<reference evidence="5" key="1">
    <citation type="submission" date="2020-02" db="EMBL/GenBank/DDBJ databases">
        <authorList>
            <person name="Meier V. D."/>
        </authorList>
    </citation>
    <scope>NUCLEOTIDE SEQUENCE</scope>
    <source>
        <strain evidence="5">AVDCRST_MAG35</strain>
    </source>
</reference>